<feature type="transmembrane region" description="Helical" evidence="1">
    <location>
        <begin position="133"/>
        <end position="152"/>
    </location>
</feature>
<feature type="transmembrane region" description="Helical" evidence="1">
    <location>
        <begin position="79"/>
        <end position="96"/>
    </location>
</feature>
<evidence type="ECO:0000313" key="4">
    <source>
        <dbReference type="Proteomes" id="UP000180088"/>
    </source>
</evidence>
<dbReference type="EMBL" id="MKCT01000001">
    <property type="protein sequence ID" value="OHX21736.1"/>
    <property type="molecule type" value="Genomic_DNA"/>
</dbReference>
<dbReference type="Pfam" id="PF11086">
    <property type="entry name" value="DUF2878"/>
    <property type="match status" value="1"/>
</dbReference>
<accession>A0A1S1WYG4</accession>
<protein>
    <recommendedName>
        <fullName evidence="6">DUF2878 domain-containing protein</fullName>
    </recommendedName>
</protein>
<dbReference type="RefSeq" id="WP_071111689.1">
    <property type="nucleotide sequence ID" value="NZ_MKCS01000001.1"/>
</dbReference>
<evidence type="ECO:0000313" key="3">
    <source>
        <dbReference type="EMBL" id="OHX21736.1"/>
    </source>
</evidence>
<evidence type="ECO:0000256" key="1">
    <source>
        <dbReference type="SAM" id="Phobius"/>
    </source>
</evidence>
<dbReference type="Proteomes" id="UP000180280">
    <property type="component" value="Unassembled WGS sequence"/>
</dbReference>
<feature type="transmembrane region" description="Helical" evidence="1">
    <location>
        <begin position="108"/>
        <end position="127"/>
    </location>
</feature>
<dbReference type="EMBL" id="MKCS01000001">
    <property type="protein sequence ID" value="OHX12179.1"/>
    <property type="molecule type" value="Genomic_DNA"/>
</dbReference>
<evidence type="ECO:0000313" key="2">
    <source>
        <dbReference type="EMBL" id="OHX12179.1"/>
    </source>
</evidence>
<keyword evidence="1" id="KW-0472">Membrane</keyword>
<keyword evidence="5" id="KW-1185">Reference proteome</keyword>
<dbReference type="Proteomes" id="UP000180088">
    <property type="component" value="Unassembled WGS sequence"/>
</dbReference>
<organism evidence="2 4">
    <name type="scientific">Chromobacterium sphagni</name>
    <dbReference type="NCBI Taxonomy" id="1903179"/>
    <lineage>
        <taxon>Bacteria</taxon>
        <taxon>Pseudomonadati</taxon>
        <taxon>Pseudomonadota</taxon>
        <taxon>Betaproteobacteria</taxon>
        <taxon>Neisseriales</taxon>
        <taxon>Chromobacteriaceae</taxon>
        <taxon>Chromobacterium</taxon>
    </lineage>
</organism>
<keyword evidence="1" id="KW-0812">Transmembrane</keyword>
<reference evidence="4 5" key="1">
    <citation type="submission" date="2016-09" db="EMBL/GenBank/DDBJ databases">
        <title>Chromobacterium muskegensis sp. nov., an insecticidal bacterium isolated from Sphagnum bogs.</title>
        <authorList>
            <person name="Sparks M.E."/>
            <person name="Blackburn M.B."/>
            <person name="Gundersen-Rindal D.E."/>
            <person name="Mitchell A."/>
            <person name="Farrar R."/>
            <person name="Kuhar D."/>
        </authorList>
    </citation>
    <scope>NUCLEOTIDE SEQUENCE [LARGE SCALE GENOMIC DNA]</scope>
    <source>
        <strain evidence="3 5">14B-1</strain>
        <strain evidence="2 4">37-2</strain>
    </source>
</reference>
<proteinExistence type="predicted"/>
<name>A0A1S1WYG4_9NEIS</name>
<evidence type="ECO:0008006" key="6">
    <source>
        <dbReference type="Google" id="ProtNLM"/>
    </source>
</evidence>
<dbReference type="STRING" id="1903179.BI347_00700"/>
<feature type="transmembrane region" description="Helical" evidence="1">
    <location>
        <begin position="52"/>
        <end position="73"/>
    </location>
</feature>
<dbReference type="OrthoDB" id="8596463at2"/>
<keyword evidence="1" id="KW-1133">Transmembrane helix</keyword>
<gene>
    <name evidence="3" type="ORF">BI344_04310</name>
    <name evidence="2" type="ORF">BI347_00700</name>
</gene>
<comment type="caution">
    <text evidence="2">The sequence shown here is derived from an EMBL/GenBank/DDBJ whole genome shotgun (WGS) entry which is preliminary data.</text>
</comment>
<sequence>MRLPVRLALGGLAFNGWWLLLVWFRDHLALLTLAGALLAWEMLPRGLKARALALAAVGCLLDFSLAAAGLLRFVGVGALPLWMITLWLSFACWWLWQLQYWRPSGKMLMLLGALAGPASYYAGFRLQALQPGIAWYGLLPILGLAWGLWLPLASRLARKKGEQPRGAQ</sequence>
<dbReference type="AlphaFoldDB" id="A0A1S1WYG4"/>
<dbReference type="InterPro" id="IPR021306">
    <property type="entry name" value="DUF2878"/>
</dbReference>
<evidence type="ECO:0000313" key="5">
    <source>
        <dbReference type="Proteomes" id="UP000180280"/>
    </source>
</evidence>